<name>A0ABX3PFT2_9HYPH</name>
<dbReference type="InterPro" id="IPR036700">
    <property type="entry name" value="BOBF_sf"/>
</dbReference>
<accession>A0ABX3PFT2</accession>
<feature type="chain" id="PRO_5045501000" evidence="2">
    <location>
        <begin position="18"/>
        <end position="227"/>
    </location>
</feature>
<evidence type="ECO:0000313" key="3">
    <source>
        <dbReference type="EMBL" id="OQP87283.1"/>
    </source>
</evidence>
<feature type="signal peptide" evidence="2">
    <location>
        <begin position="1"/>
        <end position="17"/>
    </location>
</feature>
<keyword evidence="2" id="KW-0732">Signal</keyword>
<proteinExistence type="predicted"/>
<keyword evidence="4" id="KW-1185">Reference proteome</keyword>
<evidence type="ECO:0000256" key="2">
    <source>
        <dbReference type="SAM" id="SignalP"/>
    </source>
</evidence>
<sequence length="227" mass="22443">MVALGILALGLAGGAAAGMTLARGPEDTTPAKPATVATLSDSGVMSLKGKVVEIYGNKFVLQDGSGRALIETGRAGEDGDLVKANEEVTVEGRFEHGFLHARSLTHADGTVATLRLPPPPPHHGPRPGGPGPDGWGPEGRGPDGRGPDGWGPGRADCGPAGPRHAAGPKHGPVEGPARGPDQAGMQPPPPPLERGETPDAAPPAPPAAPPAAPAAAEPAAPAPAPAQ</sequence>
<dbReference type="EMBL" id="MSPX01000004">
    <property type="protein sequence ID" value="OQP87283.1"/>
    <property type="molecule type" value="Genomic_DNA"/>
</dbReference>
<dbReference type="Gene3D" id="2.40.50.200">
    <property type="entry name" value="Bacterial OB-fold"/>
    <property type="match status" value="1"/>
</dbReference>
<dbReference type="Proteomes" id="UP000192652">
    <property type="component" value="Unassembled WGS sequence"/>
</dbReference>
<dbReference type="SUPFAM" id="SSF101756">
    <property type="entry name" value="Hypothetical protein YgiW"/>
    <property type="match status" value="1"/>
</dbReference>
<organism evidence="3 4">
    <name type="scientific">Xaviernesmea rhizosphaerae</name>
    <dbReference type="NCBI Taxonomy" id="1672749"/>
    <lineage>
        <taxon>Bacteria</taxon>
        <taxon>Pseudomonadati</taxon>
        <taxon>Pseudomonadota</taxon>
        <taxon>Alphaproteobacteria</taxon>
        <taxon>Hyphomicrobiales</taxon>
        <taxon>Rhizobiaceae</taxon>
        <taxon>Rhizobium/Agrobacterium group</taxon>
        <taxon>Xaviernesmea</taxon>
    </lineage>
</organism>
<comment type="caution">
    <text evidence="3">The sequence shown here is derived from an EMBL/GenBank/DDBJ whole genome shotgun (WGS) entry which is preliminary data.</text>
</comment>
<protein>
    <submittedName>
        <fullName evidence="3">Uncharacterized protein</fullName>
    </submittedName>
</protein>
<evidence type="ECO:0000256" key="1">
    <source>
        <dbReference type="SAM" id="MobiDB-lite"/>
    </source>
</evidence>
<gene>
    <name evidence="3" type="ORF">BTR14_07450</name>
</gene>
<feature type="compositionally biased region" description="Pro residues" evidence="1">
    <location>
        <begin position="200"/>
        <end position="212"/>
    </location>
</feature>
<feature type="region of interest" description="Disordered" evidence="1">
    <location>
        <begin position="111"/>
        <end position="227"/>
    </location>
</feature>
<reference evidence="3 4" key="1">
    <citation type="journal article" date="2017" name="Antonie Van Leeuwenhoek">
        <title>Rhizobium rhizosphaerae sp. nov., a novel species isolated from rice rhizosphere.</title>
        <authorList>
            <person name="Zhao J.J."/>
            <person name="Zhang J."/>
            <person name="Zhang R.J."/>
            <person name="Zhang C.W."/>
            <person name="Yin H.Q."/>
            <person name="Zhang X.X."/>
        </authorList>
    </citation>
    <scope>NUCLEOTIDE SEQUENCE [LARGE SCALE GENOMIC DNA]</scope>
    <source>
        <strain evidence="3 4">RD15</strain>
    </source>
</reference>
<evidence type="ECO:0000313" key="4">
    <source>
        <dbReference type="Proteomes" id="UP000192652"/>
    </source>
</evidence>
<feature type="compositionally biased region" description="Pro residues" evidence="1">
    <location>
        <begin position="116"/>
        <end position="130"/>
    </location>
</feature>